<dbReference type="Gene3D" id="1.10.1370.30">
    <property type="match status" value="3"/>
</dbReference>
<feature type="active site" description="Proton acceptor 2" evidence="15">
    <location>
        <position position="962"/>
    </location>
</feature>
<evidence type="ECO:0000256" key="6">
    <source>
        <dbReference type="ARBA" id="ARBA00022801"/>
    </source>
</evidence>
<feature type="binding site" evidence="17">
    <location>
        <position position="989"/>
    </location>
    <ligand>
        <name>Zn(2+)</name>
        <dbReference type="ChEBI" id="CHEBI:29105"/>
        <label>1</label>
        <note>catalytic</note>
    </ligand>
</feature>
<keyword evidence="10 14" id="KW-0325">Glycoprotein</keyword>
<evidence type="ECO:0000256" key="20">
    <source>
        <dbReference type="PIRSR" id="PIRSR601548-8"/>
    </source>
</evidence>
<keyword evidence="4 17" id="KW-0479">Metal-binding</keyword>
<keyword evidence="25" id="KW-1185">Reference proteome</keyword>
<feature type="binding site" evidence="20">
    <location>
        <position position="961"/>
    </location>
    <ligand>
        <name>Zn(2+)</name>
        <dbReference type="ChEBI" id="CHEBI:29105"/>
        <label>2</label>
        <note>catalytic</note>
    </ligand>
</feature>
<evidence type="ECO:0000256" key="10">
    <source>
        <dbReference type="ARBA" id="ARBA00023180"/>
    </source>
</evidence>
<dbReference type="GO" id="GO:0006508">
    <property type="term" value="P:proteolysis"/>
    <property type="evidence" value="ECO:0007669"/>
    <property type="project" value="UniProtKB-KW"/>
</dbReference>
<feature type="disulfide bond" evidence="18 21">
    <location>
        <begin position="930"/>
        <end position="948"/>
    </location>
</feature>
<feature type="binding site" evidence="17">
    <location>
        <position position="965"/>
    </location>
    <ligand>
        <name>Zn(2+)</name>
        <dbReference type="ChEBI" id="CHEBI:29105"/>
        <label>1</label>
        <note>catalytic</note>
    </ligand>
</feature>
<evidence type="ECO:0000313" key="24">
    <source>
        <dbReference type="EMBL" id="KAG5670746.1"/>
    </source>
</evidence>
<dbReference type="PANTHER" id="PTHR10514">
    <property type="entry name" value="ANGIOTENSIN-CONVERTING ENZYME"/>
    <property type="match status" value="1"/>
</dbReference>
<dbReference type="GO" id="GO:0004180">
    <property type="term" value="F:carboxypeptidase activity"/>
    <property type="evidence" value="ECO:0007669"/>
    <property type="project" value="UniProtKB-KW"/>
</dbReference>
<dbReference type="PRINTS" id="PR00791">
    <property type="entry name" value="PEPDIPTASEA"/>
</dbReference>
<keyword evidence="7 17" id="KW-0862">Zinc</keyword>
<feature type="binding site" evidence="20">
    <location>
        <position position="989"/>
    </location>
    <ligand>
        <name>Zn(2+)</name>
        <dbReference type="ChEBI" id="CHEBI:29105"/>
        <label>2</label>
        <note>catalytic</note>
    </ligand>
</feature>
<dbReference type="Proteomes" id="UP001107558">
    <property type="component" value="Chromosome 3"/>
</dbReference>
<feature type="binding site" evidence="16">
    <location>
        <position position="801"/>
    </location>
    <ligand>
        <name>chloride</name>
        <dbReference type="ChEBI" id="CHEBI:17996"/>
        <label>1</label>
    </ligand>
</feature>
<evidence type="ECO:0000256" key="3">
    <source>
        <dbReference type="ARBA" id="ARBA00022670"/>
    </source>
</evidence>
<protein>
    <recommendedName>
        <fullName evidence="12 22">Angiotensin-converting enzyme</fullName>
        <ecNumber evidence="22">3.4.-.-</ecNumber>
    </recommendedName>
</protein>
<evidence type="ECO:0000256" key="19">
    <source>
        <dbReference type="PIRSR" id="PIRSR601548-5"/>
    </source>
</evidence>
<evidence type="ECO:0000256" key="13">
    <source>
        <dbReference type="PIRSR" id="PIRSR601548-1"/>
    </source>
</evidence>
<keyword evidence="8 22" id="KW-0482">Metalloprotease</keyword>
<evidence type="ECO:0000256" key="22">
    <source>
        <dbReference type="RuleBase" id="RU361144"/>
    </source>
</evidence>
<comment type="catalytic activity">
    <reaction evidence="11">
        <text>Release of a C-terminal dipeptide, oligopeptide-|-Xaa-Yaa, when Xaa is not Pro, and Yaa is neither Asp nor Glu. Thus, conversion of angiotensin I to angiotensin II, with increase in vasoconstrictor activity, but no action on angiotensin II.</text>
        <dbReference type="EC" id="3.4.15.1"/>
    </reaction>
</comment>
<evidence type="ECO:0000256" key="12">
    <source>
        <dbReference type="ARBA" id="ARBA00039858"/>
    </source>
</evidence>
<feature type="disulfide bond" evidence="18 21">
    <location>
        <begin position="1116"/>
        <end position="1134"/>
    </location>
</feature>
<evidence type="ECO:0000256" key="2">
    <source>
        <dbReference type="ARBA" id="ARBA00022645"/>
    </source>
</evidence>
<evidence type="ECO:0000256" key="17">
    <source>
        <dbReference type="PIRSR" id="PIRSR601548-3"/>
    </source>
</evidence>
<keyword evidence="9 18" id="KW-1015">Disulfide bond</keyword>
<feature type="active site" description="Proton donor 2" evidence="15">
    <location>
        <position position="1091"/>
    </location>
</feature>
<accession>A0A9J6BLV2</accession>
<comment type="similarity">
    <text evidence="1 21 22">Belongs to the peptidase M2 family.</text>
</comment>
<dbReference type="GO" id="GO:0008241">
    <property type="term" value="F:peptidyl-dipeptidase activity"/>
    <property type="evidence" value="ECO:0007669"/>
    <property type="project" value="UniProtKB-EC"/>
</dbReference>
<dbReference type="EC" id="3.4.-.-" evidence="22"/>
<feature type="glycosylation site" description="N-linked (GlcNAc...) asparagine; partial" evidence="14">
    <location>
        <position position="725"/>
    </location>
</feature>
<evidence type="ECO:0000313" key="25">
    <source>
        <dbReference type="Proteomes" id="UP001107558"/>
    </source>
</evidence>
<keyword evidence="6 22" id="KW-0378">Hydrolase</keyword>
<evidence type="ECO:0000256" key="5">
    <source>
        <dbReference type="ARBA" id="ARBA00022729"/>
    </source>
</evidence>
<keyword evidence="2 22" id="KW-0121">Carboxypeptidase</keyword>
<feature type="active site" description="Proton donor 1" evidence="15">
    <location>
        <position position="503"/>
    </location>
</feature>
<proteinExistence type="inferred from homology"/>
<feature type="binding site" evidence="17">
    <location>
        <position position="961"/>
    </location>
    <ligand>
        <name>Zn(2+)</name>
        <dbReference type="ChEBI" id="CHEBI:29105"/>
        <label>1</label>
        <note>catalytic</note>
    </ligand>
</feature>
<evidence type="ECO:0000256" key="1">
    <source>
        <dbReference type="ARBA" id="ARBA00008139"/>
    </source>
</evidence>
<evidence type="ECO:0000256" key="4">
    <source>
        <dbReference type="ARBA" id="ARBA00022723"/>
    </source>
</evidence>
<dbReference type="GO" id="GO:0046872">
    <property type="term" value="F:metal ion binding"/>
    <property type="evidence" value="ECO:0007669"/>
    <property type="project" value="UniProtKB-KW"/>
</dbReference>
<dbReference type="AlphaFoldDB" id="A0A9J6BLV2"/>
<evidence type="ECO:0000256" key="16">
    <source>
        <dbReference type="PIRSR" id="PIRSR601548-2"/>
    </source>
</evidence>
<feature type="active site" description="Proton acceptor 1" evidence="13">
    <location>
        <position position="962"/>
    </location>
</feature>
<feature type="binding site" evidence="20">
    <location>
        <position position="965"/>
    </location>
    <ligand>
        <name>Zn(2+)</name>
        <dbReference type="ChEBI" id="CHEBI:29105"/>
        <label>2</label>
        <note>catalytic</note>
    </ligand>
</feature>
<evidence type="ECO:0000256" key="15">
    <source>
        <dbReference type="PIRSR" id="PIRSR601548-11"/>
    </source>
</evidence>
<feature type="active site" description="Proton donor 1" evidence="13">
    <location>
        <position position="1091"/>
    </location>
</feature>
<dbReference type="Pfam" id="PF01401">
    <property type="entry name" value="Peptidase_M2"/>
    <property type="match status" value="2"/>
</dbReference>
<dbReference type="OrthoDB" id="10029630at2759"/>
<dbReference type="SUPFAM" id="SSF55486">
    <property type="entry name" value="Metalloproteases ('zincins'), catalytic domain"/>
    <property type="match status" value="2"/>
</dbReference>
<feature type="disulfide bond" evidence="21">
    <location>
        <begin position="342"/>
        <end position="360"/>
    </location>
</feature>
<dbReference type="GO" id="GO:0005886">
    <property type="term" value="C:plasma membrane"/>
    <property type="evidence" value="ECO:0007669"/>
    <property type="project" value="TreeGrafter"/>
</dbReference>
<evidence type="ECO:0000256" key="23">
    <source>
        <dbReference type="SAM" id="SignalP"/>
    </source>
</evidence>
<comment type="caution">
    <text evidence="24">The sequence shown here is derived from an EMBL/GenBank/DDBJ whole genome shotgun (WGS) entry which is preliminary data.</text>
</comment>
<feature type="chain" id="PRO_5039927934" description="Angiotensin-converting enzyme" evidence="23">
    <location>
        <begin position="22"/>
        <end position="1216"/>
    </location>
</feature>
<evidence type="ECO:0000256" key="9">
    <source>
        <dbReference type="ARBA" id="ARBA00023157"/>
    </source>
</evidence>
<feature type="active site" description="Proton acceptor 1" evidence="15">
    <location>
        <position position="374"/>
    </location>
</feature>
<keyword evidence="3 22" id="KW-0645">Protease</keyword>
<name>A0A9J6BLV2_POLVA</name>
<dbReference type="EMBL" id="JADBJN010000003">
    <property type="protein sequence ID" value="KAG5670746.1"/>
    <property type="molecule type" value="Genomic_DNA"/>
</dbReference>
<evidence type="ECO:0000256" key="7">
    <source>
        <dbReference type="ARBA" id="ARBA00022833"/>
    </source>
</evidence>
<dbReference type="CDD" id="cd06461">
    <property type="entry name" value="M2_ACE"/>
    <property type="match status" value="2"/>
</dbReference>
<evidence type="ECO:0000256" key="11">
    <source>
        <dbReference type="ARBA" id="ARBA00036868"/>
    </source>
</evidence>
<keyword evidence="5 23" id="KW-0732">Signal</keyword>
<evidence type="ECO:0000256" key="8">
    <source>
        <dbReference type="ARBA" id="ARBA00023049"/>
    </source>
</evidence>
<feature type="signal peptide" evidence="23">
    <location>
        <begin position="1"/>
        <end position="21"/>
    </location>
</feature>
<evidence type="ECO:0000256" key="21">
    <source>
        <dbReference type="PROSITE-ProRule" id="PRU01355"/>
    </source>
</evidence>
<feature type="glycosylation site" description="N-linked (GlcNAc...) asparagine" evidence="19">
    <location>
        <position position="1080"/>
    </location>
</feature>
<dbReference type="PROSITE" id="PS52011">
    <property type="entry name" value="PEPTIDASE_M2"/>
    <property type="match status" value="2"/>
</dbReference>
<comment type="caution">
    <text evidence="21">Lacks conserved residue(s) required for the propagation of feature annotation.</text>
</comment>
<evidence type="ECO:0000256" key="14">
    <source>
        <dbReference type="PIRSR" id="PIRSR601548-10"/>
    </source>
</evidence>
<sequence length="1216" mass="140382">MKIKMLMFLQIIAVALVSVNAQLTEEQMLQHLEEYDNKTKLLCNAQAKANWAVQTDVGNLTKEAAQAEAILAYSSYRQEQYETIFKNAPSYSNEDITRKLKLLKEVGTAALSADDLRNLTATRTRMSKIYNSAKICPFDNQNCNKTTQGMFLDPNIELALAKSTNYDELQYLWEKWRDESGKLMRDDYKTYIDLYNKAAQLNGYSDAGAMWRGRYEEERLVEIVDELWAEVEPLYNELHTYVRYKLLEIYGDKMDKYDPLIPAHVFGNMWAQNWVHLYERIKPFKNASSVDVTKNMEEMNMTVYKMFELSDEFYMSMGLPTSNMSYTGESVIERIPGVNMACHASAWDFCDGEDFRIKMCTKINQEDFIVVHHEMGHIMYYLLYKDLPLIYRGGANPGFHEAIGDTIALSVSTPKHLEKVGLLSGYQNSEADNINALFHMALERVAFLPFGLLIDKWRWDLFSGATPESEWNKHWWELREKYQKIRAPSPRGEEFFDPGAKYHIPADSQYIAYFVAHILEFSFYKSLCIEAGQYNVSNPSEHPLHTCDFFESKAAGEKLNAGLKLGMSKHWSEALNELTGSPNISASALVEYFAPLKDYLAEQNKIMKNARMAEILQEYEVEGSAMCNKLVKAEWAVATDSNNDALKTEYERIVLENNAFTKDYYEKAFKGEKPEDYNDELIQRQLKYLTKLGRDALEIADLSNLTNTQTRMEKIYNTAKICPFNKQNCNLATEGLTLDPDLSDLLATSTNYDELEWAWTQWREKSGKLMRDDYKIYIELLNEAAKLNGKNDYGEIWRESYEDDKLYENVDKMWDKVEPLYNELHTYVRRKLKKIYGDKMDDKDEMIPAHLLGNMWAQSWINLYERIKPYSGGSSIDITENLKNQNVTVLKMFEMSNDFFMGLGLPNNSMSYDESLGAVIKKPDNKVITCHASAWDFCDGKDFRIKMCTSINQEDFITVHHEMGHINYFILYKDQPLVLRTGANPGFHEAVGDLIALSVSTPKHLEKVGLLSDYKDTEEDNINALFKMALERVAFLPFGLLIDKWRWDLFSGATPESEWNKHWWELREKYQKVRAPSPRNETFFDPGAKYHIPADSQYIAYFIAHILEFQLHRGMCLAAGQYVEGDKTKPLHKCDIDSSKAAGKLIENGLKLGLSKHWSEALKAMTGETEISGEALFDYFKPLYDFLKEENEKDSSMIVHVNVILLLGVLLVKYFL</sequence>
<dbReference type="FunFam" id="1.10.1370.30:FF:000004">
    <property type="entry name" value="Angiotensin-converting enzyme"/>
    <property type="match status" value="2"/>
</dbReference>
<dbReference type="PANTHER" id="PTHR10514:SF27">
    <property type="entry name" value="ANGIOTENSIN-CONVERTING ENZYME"/>
    <property type="match status" value="1"/>
</dbReference>
<gene>
    <name evidence="24" type="ORF">PVAND_000987</name>
</gene>
<dbReference type="InterPro" id="IPR001548">
    <property type="entry name" value="Peptidase_M2"/>
</dbReference>
<evidence type="ECO:0000256" key="18">
    <source>
        <dbReference type="PIRSR" id="PIRSR601548-4"/>
    </source>
</evidence>
<dbReference type="GO" id="GO:0008237">
    <property type="term" value="F:metallopeptidase activity"/>
    <property type="evidence" value="ECO:0007669"/>
    <property type="project" value="UniProtKB-KW"/>
</dbReference>
<reference evidence="24" key="1">
    <citation type="submission" date="2021-03" db="EMBL/GenBank/DDBJ databases">
        <title>Chromosome level genome of the anhydrobiotic midge Polypedilum vanderplanki.</title>
        <authorList>
            <person name="Yoshida Y."/>
            <person name="Kikawada T."/>
            <person name="Gusev O."/>
        </authorList>
    </citation>
    <scope>NUCLEOTIDE SEQUENCE</scope>
    <source>
        <strain evidence="24">NIAS01</strain>
        <tissue evidence="24">Whole body or cell culture</tissue>
    </source>
</reference>
<comment type="cofactor">
    <cofactor evidence="22">
        <name>Zn(2+)</name>
        <dbReference type="ChEBI" id="CHEBI:29105"/>
    </cofactor>
    <text evidence="22">Binds 2 Zn(2+) ions per subunit.</text>
</comment>
<organism evidence="24 25">
    <name type="scientific">Polypedilum vanderplanki</name>
    <name type="common">Sleeping chironomid midge</name>
    <dbReference type="NCBI Taxonomy" id="319348"/>
    <lineage>
        <taxon>Eukaryota</taxon>
        <taxon>Metazoa</taxon>
        <taxon>Ecdysozoa</taxon>
        <taxon>Arthropoda</taxon>
        <taxon>Hexapoda</taxon>
        <taxon>Insecta</taxon>
        <taxon>Pterygota</taxon>
        <taxon>Neoptera</taxon>
        <taxon>Endopterygota</taxon>
        <taxon>Diptera</taxon>
        <taxon>Nematocera</taxon>
        <taxon>Chironomoidea</taxon>
        <taxon>Chironomidae</taxon>
        <taxon>Chironominae</taxon>
        <taxon>Polypedilum</taxon>
        <taxon>Polypedilum</taxon>
    </lineage>
</organism>